<feature type="domain" description="RNA-binding S4" evidence="4">
    <location>
        <begin position="7"/>
        <end position="72"/>
    </location>
</feature>
<dbReference type="AlphaFoldDB" id="A0A1Y3PFH2"/>
<evidence type="ECO:0000259" key="4">
    <source>
        <dbReference type="SMART" id="SM00363"/>
    </source>
</evidence>
<keyword evidence="1 3" id="KW-0694">RNA-binding</keyword>
<dbReference type="SUPFAM" id="SSF55174">
    <property type="entry name" value="Alpha-L RNA-binding motif"/>
    <property type="match status" value="1"/>
</dbReference>
<dbReference type="InterPro" id="IPR004538">
    <property type="entry name" value="Hemolysin_A/TlyA"/>
</dbReference>
<comment type="similarity">
    <text evidence="2">Belongs to the TlyA family.</text>
</comment>
<sequence length="277" mass="30205">MPKKNKMRIDQWLVEQGLMPSREKAQAAIMAGLVFVDGQRVEKAGSKVTPDAAVEIKGESMPYVSRGGLKLEKAIHTFGVSLQGATVLDIGASTGGFTDCALQHGARLVYAVDVGYGQLAWKLRQDPRVILFERTNFRYFQAERLTHGLPDWVTIDVSFISVRLIFPVLANFLPAESHVITLLKPQFEAGRQLVGKKGIVSDPEVHKKVLHQLLVAIAELGFHGLGLTFSPITGGDGNIEFLSLHQFLPGEKPDAISFQKVEEVVAAAHAELSSGRA</sequence>
<dbReference type="PROSITE" id="PS50889">
    <property type="entry name" value="S4"/>
    <property type="match status" value="1"/>
</dbReference>
<keyword evidence="5" id="KW-0489">Methyltransferase</keyword>
<dbReference type="GO" id="GO:0008168">
    <property type="term" value="F:methyltransferase activity"/>
    <property type="evidence" value="ECO:0007669"/>
    <property type="project" value="UniProtKB-KW"/>
</dbReference>
<evidence type="ECO:0000256" key="3">
    <source>
        <dbReference type="PROSITE-ProRule" id="PRU00182"/>
    </source>
</evidence>
<protein>
    <submittedName>
        <fullName evidence="5">RNA methyltransferase</fullName>
    </submittedName>
</protein>
<dbReference type="InterPro" id="IPR029063">
    <property type="entry name" value="SAM-dependent_MTases_sf"/>
</dbReference>
<dbReference type="Gene3D" id="3.40.50.150">
    <property type="entry name" value="Vaccinia Virus protein VP39"/>
    <property type="match status" value="1"/>
</dbReference>
<dbReference type="InterPro" id="IPR002942">
    <property type="entry name" value="S4_RNA-bd"/>
</dbReference>
<keyword evidence="5" id="KW-0808">Transferase</keyword>
<dbReference type="SUPFAM" id="SSF53335">
    <property type="entry name" value="S-adenosyl-L-methionine-dependent methyltransferases"/>
    <property type="match status" value="1"/>
</dbReference>
<dbReference type="SMART" id="SM00363">
    <property type="entry name" value="S4"/>
    <property type="match status" value="1"/>
</dbReference>
<dbReference type="PANTHER" id="PTHR32319:SF0">
    <property type="entry name" value="BACTERIAL HEMOLYSIN-LIKE PROTEIN"/>
    <property type="match status" value="1"/>
</dbReference>
<dbReference type="PANTHER" id="PTHR32319">
    <property type="entry name" value="BACTERIAL HEMOLYSIN-LIKE PROTEIN"/>
    <property type="match status" value="1"/>
</dbReference>
<dbReference type="EMBL" id="LZRT01000120">
    <property type="protein sequence ID" value="OUM84846.1"/>
    <property type="molecule type" value="Genomic_DNA"/>
</dbReference>
<gene>
    <name evidence="5" type="ORF">BAA01_07795</name>
</gene>
<comment type="caution">
    <text evidence="5">The sequence shown here is derived from an EMBL/GenBank/DDBJ whole genome shotgun (WGS) entry which is preliminary data.</text>
</comment>
<dbReference type="InterPro" id="IPR047048">
    <property type="entry name" value="TlyA"/>
</dbReference>
<proteinExistence type="inferred from homology"/>
<dbReference type="Proteomes" id="UP000196475">
    <property type="component" value="Unassembled WGS sequence"/>
</dbReference>
<dbReference type="Pfam" id="PF01728">
    <property type="entry name" value="FtsJ"/>
    <property type="match status" value="1"/>
</dbReference>
<organism evidence="5 6">
    <name type="scientific">Bacillus thermozeamaize</name>
    <dbReference type="NCBI Taxonomy" id="230954"/>
    <lineage>
        <taxon>Bacteria</taxon>
        <taxon>Bacillati</taxon>
        <taxon>Bacillota</taxon>
        <taxon>Bacilli</taxon>
        <taxon>Bacillales</taxon>
        <taxon>Bacillaceae</taxon>
        <taxon>Bacillus</taxon>
    </lineage>
</organism>
<dbReference type="InterPro" id="IPR036986">
    <property type="entry name" value="S4_RNA-bd_sf"/>
</dbReference>
<name>A0A1Y3PFH2_9BACI</name>
<dbReference type="CDD" id="cd00165">
    <property type="entry name" value="S4"/>
    <property type="match status" value="1"/>
</dbReference>
<evidence type="ECO:0000256" key="1">
    <source>
        <dbReference type="ARBA" id="ARBA00022884"/>
    </source>
</evidence>
<evidence type="ECO:0000256" key="2">
    <source>
        <dbReference type="ARBA" id="ARBA00029460"/>
    </source>
</evidence>
<dbReference type="Pfam" id="PF01479">
    <property type="entry name" value="S4"/>
    <property type="match status" value="1"/>
</dbReference>
<dbReference type="InterPro" id="IPR002877">
    <property type="entry name" value="RNA_MeTrfase_FtsJ_dom"/>
</dbReference>
<accession>A0A1Y3PFH2</accession>
<dbReference type="GO" id="GO:0003723">
    <property type="term" value="F:RNA binding"/>
    <property type="evidence" value="ECO:0007669"/>
    <property type="project" value="UniProtKB-KW"/>
</dbReference>
<dbReference type="NCBIfam" id="TIGR00478">
    <property type="entry name" value="tly"/>
    <property type="match status" value="1"/>
</dbReference>
<evidence type="ECO:0000313" key="6">
    <source>
        <dbReference type="Proteomes" id="UP000196475"/>
    </source>
</evidence>
<reference evidence="6" key="1">
    <citation type="submission" date="2016-06" db="EMBL/GenBank/DDBJ databases">
        <authorList>
            <person name="Nascimento L."/>
            <person name="Pereira R.V."/>
            <person name="Martins L.F."/>
            <person name="Quaggio R.B."/>
            <person name="Silva A.M."/>
            <person name="Setubal J.C."/>
        </authorList>
    </citation>
    <scope>NUCLEOTIDE SEQUENCE [LARGE SCALE GENOMIC DNA]</scope>
</reference>
<dbReference type="PIRSF" id="PIRSF005578">
    <property type="entry name" value="TlyA"/>
    <property type="match status" value="1"/>
</dbReference>
<dbReference type="Gene3D" id="3.10.290.10">
    <property type="entry name" value="RNA-binding S4 domain"/>
    <property type="match status" value="1"/>
</dbReference>
<dbReference type="GO" id="GO:0032259">
    <property type="term" value="P:methylation"/>
    <property type="evidence" value="ECO:0007669"/>
    <property type="project" value="UniProtKB-KW"/>
</dbReference>
<evidence type="ECO:0000313" key="5">
    <source>
        <dbReference type="EMBL" id="OUM84846.1"/>
    </source>
</evidence>